<sequence>MTQKTPGPFTSLVPIVLASGSPRRRELLADLGLDFEVAPSRAEEPAPLPGELPTDYAARMAEMKTAEVAARFPDRIVLGADTIVVLGDRIMGKPSDAAQALAMLTALSGQTHQVITAFCLVLPGHDTVTRTATTDVDMRTSTETELRAYIATGEPTDKAGAYAIQGVGTFLVTAIRGSYTNVVGLPVARVLKTLLESGVVVPGGIAAS</sequence>
<feature type="active site" description="Proton acceptor" evidence="4">
    <location>
        <position position="81"/>
    </location>
</feature>
<dbReference type="KEGG" id="das:Daes_1425"/>
<dbReference type="PANTHER" id="PTHR43213:SF5">
    <property type="entry name" value="BIFUNCTIONAL DTTP_UTP PYROPHOSPHATASE_METHYLTRANSFERASE PROTEIN-RELATED"/>
    <property type="match status" value="1"/>
</dbReference>
<keyword evidence="6" id="KW-1185">Reference proteome</keyword>
<comment type="subcellular location">
    <subcellularLocation>
        <location evidence="4">Cytoplasm</location>
    </subcellularLocation>
</comment>
<proteinExistence type="inferred from homology"/>
<comment type="catalytic activity">
    <reaction evidence="4">
        <text>dTTP + H2O = dTMP + diphosphate + H(+)</text>
        <dbReference type="Rhea" id="RHEA:28534"/>
        <dbReference type="ChEBI" id="CHEBI:15377"/>
        <dbReference type="ChEBI" id="CHEBI:15378"/>
        <dbReference type="ChEBI" id="CHEBI:33019"/>
        <dbReference type="ChEBI" id="CHEBI:37568"/>
        <dbReference type="ChEBI" id="CHEBI:63528"/>
        <dbReference type="EC" id="3.6.1.9"/>
    </reaction>
</comment>
<dbReference type="RefSeq" id="WP_013514369.1">
    <property type="nucleotide sequence ID" value="NC_014844.1"/>
</dbReference>
<dbReference type="SUPFAM" id="SSF52972">
    <property type="entry name" value="ITPase-like"/>
    <property type="match status" value="1"/>
</dbReference>
<dbReference type="GO" id="GO:0036221">
    <property type="term" value="F:UTP diphosphatase activity"/>
    <property type="evidence" value="ECO:0007669"/>
    <property type="project" value="RHEA"/>
</dbReference>
<evidence type="ECO:0000313" key="6">
    <source>
        <dbReference type="Proteomes" id="UP000002191"/>
    </source>
</evidence>
<dbReference type="STRING" id="643562.Daes_1425"/>
<reference evidence="6" key="1">
    <citation type="submission" date="2010-12" db="EMBL/GenBank/DDBJ databases">
        <title>Complete sequence of Desulfovibrio aespoeensis Aspo-2.</title>
        <authorList>
            <consortium name="US DOE Joint Genome Institute"/>
            <person name="Lucas S."/>
            <person name="Copeland A."/>
            <person name="Lapidus A."/>
            <person name="Cheng J.-F."/>
            <person name="Goodwin L."/>
            <person name="Pitluck S."/>
            <person name="Chertkov O."/>
            <person name="Misra M."/>
            <person name="Detter J.C."/>
            <person name="Han C."/>
            <person name="Tapia R."/>
            <person name="Land M."/>
            <person name="Hauser L."/>
            <person name="Kyrpides N."/>
            <person name="Ivanova N."/>
            <person name="Ovchinnikova G."/>
            <person name="Pedersen K."/>
            <person name="Jagevall S."/>
            <person name="Hazen T."/>
            <person name="Woyke T."/>
        </authorList>
    </citation>
    <scope>NUCLEOTIDE SEQUENCE [LARGE SCALE GENOMIC DNA]</scope>
    <source>
        <strain evidence="6">ATCC 700646 / DSM 10631 / Aspo-2</strain>
    </source>
</reference>
<feature type="site" description="Important for substrate specificity" evidence="4">
    <location>
        <position position="82"/>
    </location>
</feature>
<protein>
    <recommendedName>
        <fullName evidence="4">dTTP/UTP pyrophosphatase</fullName>
        <shortName evidence="4">dTTPase/UTPase</shortName>
        <ecNumber evidence="4">3.6.1.9</ecNumber>
    </recommendedName>
    <alternativeName>
        <fullName evidence="4">Nucleoside triphosphate pyrophosphatase</fullName>
    </alternativeName>
    <alternativeName>
        <fullName evidence="4">Nucleotide pyrophosphatase</fullName>
        <shortName evidence="4">Nucleotide PPase</shortName>
    </alternativeName>
</protein>
<feature type="site" description="Important for substrate specificity" evidence="4">
    <location>
        <position position="165"/>
    </location>
</feature>
<evidence type="ECO:0000256" key="3">
    <source>
        <dbReference type="ARBA" id="ARBA00023080"/>
    </source>
</evidence>
<dbReference type="eggNOG" id="COG0424">
    <property type="taxonomic scope" value="Bacteria"/>
</dbReference>
<comment type="function">
    <text evidence="4">Nucleoside triphosphate pyrophosphatase that hydrolyzes dTTP and UTP. May have a dual role in cell division arrest and in preventing the incorporation of modified nucleotides into cellular nucleic acids.</text>
</comment>
<comment type="similarity">
    <text evidence="4">Belongs to the Maf family. YhdE subfamily.</text>
</comment>
<comment type="catalytic activity">
    <reaction evidence="4">
        <text>UTP + H2O = UMP + diphosphate + H(+)</text>
        <dbReference type="Rhea" id="RHEA:29395"/>
        <dbReference type="ChEBI" id="CHEBI:15377"/>
        <dbReference type="ChEBI" id="CHEBI:15378"/>
        <dbReference type="ChEBI" id="CHEBI:33019"/>
        <dbReference type="ChEBI" id="CHEBI:46398"/>
        <dbReference type="ChEBI" id="CHEBI:57865"/>
        <dbReference type="EC" id="3.6.1.9"/>
    </reaction>
</comment>
<dbReference type="NCBIfam" id="TIGR00172">
    <property type="entry name" value="maf"/>
    <property type="match status" value="1"/>
</dbReference>
<gene>
    <name evidence="5" type="ordered locus">Daes_1425</name>
</gene>
<evidence type="ECO:0000256" key="1">
    <source>
        <dbReference type="ARBA" id="ARBA00001968"/>
    </source>
</evidence>
<organism evidence="5 6">
    <name type="scientific">Pseudodesulfovibrio aespoeensis (strain ATCC 700646 / DSM 10631 / Aspo-2)</name>
    <name type="common">Desulfovibrio aespoeensis</name>
    <dbReference type="NCBI Taxonomy" id="643562"/>
    <lineage>
        <taxon>Bacteria</taxon>
        <taxon>Pseudomonadati</taxon>
        <taxon>Thermodesulfobacteriota</taxon>
        <taxon>Desulfovibrionia</taxon>
        <taxon>Desulfovibrionales</taxon>
        <taxon>Desulfovibrionaceae</taxon>
    </lineage>
</organism>
<dbReference type="CDD" id="cd00555">
    <property type="entry name" value="Maf"/>
    <property type="match status" value="1"/>
</dbReference>
<dbReference type="GO" id="GO:0036218">
    <property type="term" value="F:dTTP diphosphatase activity"/>
    <property type="evidence" value="ECO:0007669"/>
    <property type="project" value="RHEA"/>
</dbReference>
<comment type="caution">
    <text evidence="4">Lacks conserved residue(s) required for the propagation of feature annotation.</text>
</comment>
<keyword evidence="2 4" id="KW-0378">Hydrolase</keyword>
<dbReference type="HOGENOM" id="CLU_040416_0_2_7"/>
<dbReference type="HAMAP" id="MF_00528">
    <property type="entry name" value="Maf"/>
    <property type="match status" value="1"/>
</dbReference>
<comment type="cofactor">
    <cofactor evidence="1 4">
        <name>a divalent metal cation</name>
        <dbReference type="ChEBI" id="CHEBI:60240"/>
    </cofactor>
</comment>
<dbReference type="InterPro" id="IPR029001">
    <property type="entry name" value="ITPase-like_fam"/>
</dbReference>
<dbReference type="PIRSF" id="PIRSF006305">
    <property type="entry name" value="Maf"/>
    <property type="match status" value="1"/>
</dbReference>
<dbReference type="AlphaFoldDB" id="E6VVZ4"/>
<dbReference type="InterPro" id="IPR003697">
    <property type="entry name" value="Maf-like"/>
</dbReference>
<accession>E6VVZ4</accession>
<dbReference type="Gene3D" id="3.90.950.10">
    <property type="match status" value="1"/>
</dbReference>
<evidence type="ECO:0000313" key="5">
    <source>
        <dbReference type="EMBL" id="ADU62439.1"/>
    </source>
</evidence>
<keyword evidence="3 4" id="KW-0546">Nucleotide metabolism</keyword>
<dbReference type="Pfam" id="PF02545">
    <property type="entry name" value="Maf"/>
    <property type="match status" value="1"/>
</dbReference>
<dbReference type="Proteomes" id="UP000002191">
    <property type="component" value="Chromosome"/>
</dbReference>
<feature type="site" description="Important for substrate specificity" evidence="4">
    <location>
        <position position="23"/>
    </location>
</feature>
<reference evidence="5 6" key="2">
    <citation type="journal article" date="2014" name="Genome Announc.">
        <title>Complete Genome Sequence of the Subsurface, Mesophilic Sulfate-Reducing Bacterium Desulfovibrio aespoeensis Aspo-2.</title>
        <authorList>
            <person name="Pedersen K."/>
            <person name="Bengtsson A."/>
            <person name="Edlund J."/>
            <person name="Rabe L."/>
            <person name="Hazen T."/>
            <person name="Chakraborty R."/>
            <person name="Goodwin L."/>
            <person name="Shapiro N."/>
        </authorList>
    </citation>
    <scope>NUCLEOTIDE SEQUENCE [LARGE SCALE GENOMIC DNA]</scope>
    <source>
        <strain evidence="6">ATCC 700646 / DSM 10631 / Aspo-2</strain>
    </source>
</reference>
<keyword evidence="4" id="KW-0963">Cytoplasm</keyword>
<dbReference type="EC" id="3.6.1.9" evidence="4"/>
<evidence type="ECO:0000256" key="4">
    <source>
        <dbReference type="HAMAP-Rule" id="MF_00528"/>
    </source>
</evidence>
<evidence type="ECO:0000256" key="2">
    <source>
        <dbReference type="ARBA" id="ARBA00022801"/>
    </source>
</evidence>
<dbReference type="OrthoDB" id="9807767at2"/>
<dbReference type="PANTHER" id="PTHR43213">
    <property type="entry name" value="BIFUNCTIONAL DTTP/UTP PYROPHOSPHATASE/METHYLTRANSFERASE PROTEIN-RELATED"/>
    <property type="match status" value="1"/>
</dbReference>
<dbReference type="GO" id="GO:0009117">
    <property type="term" value="P:nucleotide metabolic process"/>
    <property type="evidence" value="ECO:0007669"/>
    <property type="project" value="UniProtKB-KW"/>
</dbReference>
<dbReference type="GO" id="GO:0005737">
    <property type="term" value="C:cytoplasm"/>
    <property type="evidence" value="ECO:0007669"/>
    <property type="project" value="UniProtKB-SubCell"/>
</dbReference>
<name>E6VVZ4_PSEA9</name>
<dbReference type="EMBL" id="CP002431">
    <property type="protein sequence ID" value="ADU62439.1"/>
    <property type="molecule type" value="Genomic_DNA"/>
</dbReference>